<dbReference type="PANTHER" id="PTHR11249">
    <property type="entry name" value="GLIAL FACTOR NATURATION FACTOR"/>
    <property type="match status" value="1"/>
</dbReference>
<dbReference type="Gene3D" id="3.40.20.10">
    <property type="entry name" value="Severin"/>
    <property type="match status" value="1"/>
</dbReference>
<feature type="domain" description="ADF-H" evidence="5">
    <location>
        <begin position="5"/>
        <end position="139"/>
    </location>
</feature>
<dbReference type="Pfam" id="PF00241">
    <property type="entry name" value="Cofilin_ADF"/>
    <property type="match status" value="1"/>
</dbReference>
<reference evidence="6" key="2">
    <citation type="submission" date="2023-02" db="EMBL/GenBank/DDBJ databases">
        <authorList>
            <consortium name="DOE Joint Genome Institute"/>
            <person name="Mondo S.J."/>
            <person name="Chang Y."/>
            <person name="Wang Y."/>
            <person name="Ahrendt S."/>
            <person name="Andreopoulos W."/>
            <person name="Barry K."/>
            <person name="Beard J."/>
            <person name="Benny G.L."/>
            <person name="Blankenship S."/>
            <person name="Bonito G."/>
            <person name="Cuomo C."/>
            <person name="Desiro A."/>
            <person name="Gervers K.A."/>
            <person name="Hundley H."/>
            <person name="Kuo A."/>
            <person name="LaButti K."/>
            <person name="Lang B.F."/>
            <person name="Lipzen A."/>
            <person name="O'Donnell K."/>
            <person name="Pangilinan J."/>
            <person name="Reynolds N."/>
            <person name="Sandor L."/>
            <person name="Smith M.W."/>
            <person name="Tsang A."/>
            <person name="Grigoriev I.V."/>
            <person name="Stajich J.E."/>
            <person name="Spatafora J.W."/>
        </authorList>
    </citation>
    <scope>NUCLEOTIDE SEQUENCE</scope>
    <source>
        <strain evidence="6">RSA 2281</strain>
    </source>
</reference>
<accession>A0AAD5PAC4</accession>
<dbReference type="CDD" id="cd11283">
    <property type="entry name" value="ADF_GMF-beta_like"/>
    <property type="match status" value="1"/>
</dbReference>
<keyword evidence="7" id="KW-1185">Reference proteome</keyword>
<dbReference type="GO" id="GO:0005634">
    <property type="term" value="C:nucleus"/>
    <property type="evidence" value="ECO:0007669"/>
    <property type="project" value="UniProtKB-SubCell"/>
</dbReference>
<comment type="caution">
    <text evidence="6">The sequence shown here is derived from an EMBL/GenBank/DDBJ whole genome shotgun (WGS) entry which is preliminary data.</text>
</comment>
<dbReference type="AlphaFoldDB" id="A0AAD5PAC4"/>
<evidence type="ECO:0000313" key="7">
    <source>
        <dbReference type="Proteomes" id="UP001209540"/>
    </source>
</evidence>
<dbReference type="SMART" id="SM00102">
    <property type="entry name" value="ADF"/>
    <property type="match status" value="1"/>
</dbReference>
<evidence type="ECO:0000259" key="5">
    <source>
        <dbReference type="PROSITE" id="PS51263"/>
    </source>
</evidence>
<dbReference type="InterPro" id="IPR011171">
    <property type="entry name" value="GMF"/>
</dbReference>
<organism evidence="6 7">
    <name type="scientific">Phascolomyces articulosus</name>
    <dbReference type="NCBI Taxonomy" id="60185"/>
    <lineage>
        <taxon>Eukaryota</taxon>
        <taxon>Fungi</taxon>
        <taxon>Fungi incertae sedis</taxon>
        <taxon>Mucoromycota</taxon>
        <taxon>Mucoromycotina</taxon>
        <taxon>Mucoromycetes</taxon>
        <taxon>Mucorales</taxon>
        <taxon>Lichtheimiaceae</taxon>
        <taxon>Phascolomyces</taxon>
    </lineage>
</organism>
<protein>
    <recommendedName>
        <fullName evidence="5">ADF-H domain-containing protein</fullName>
    </recommendedName>
</protein>
<dbReference type="InterPro" id="IPR002108">
    <property type="entry name" value="ADF-H"/>
</dbReference>
<dbReference type="Proteomes" id="UP001209540">
    <property type="component" value="Unassembled WGS sequence"/>
</dbReference>
<gene>
    <name evidence="6" type="ORF">BDA99DRAFT_563542</name>
</gene>
<keyword evidence="3 4" id="KW-0539">Nucleus</keyword>
<comment type="subcellular location">
    <subcellularLocation>
        <location evidence="4">Cytoplasm</location>
    </subcellularLocation>
    <subcellularLocation>
        <location evidence="4">Nucleus</location>
    </subcellularLocation>
</comment>
<dbReference type="PROSITE" id="PS51263">
    <property type="entry name" value="ADF_H"/>
    <property type="match status" value="1"/>
</dbReference>
<dbReference type="FunFam" id="3.40.20.10:FF:000026">
    <property type="entry name" value="Glia maturation factor"/>
    <property type="match status" value="1"/>
</dbReference>
<evidence type="ECO:0000256" key="4">
    <source>
        <dbReference type="PIRNR" id="PIRNR001788"/>
    </source>
</evidence>
<evidence type="ECO:0000256" key="1">
    <source>
        <dbReference type="ARBA" id="ARBA00010055"/>
    </source>
</evidence>
<dbReference type="GO" id="GO:0071846">
    <property type="term" value="P:actin filament debranching"/>
    <property type="evidence" value="ECO:0007669"/>
    <property type="project" value="InterPro"/>
</dbReference>
<evidence type="ECO:0000256" key="3">
    <source>
        <dbReference type="ARBA" id="ARBA00023242"/>
    </source>
</evidence>
<evidence type="ECO:0000313" key="6">
    <source>
        <dbReference type="EMBL" id="KAI9251850.1"/>
    </source>
</evidence>
<dbReference type="EMBL" id="JAIXMP010000029">
    <property type="protein sequence ID" value="KAI9251850.1"/>
    <property type="molecule type" value="Genomic_DNA"/>
</dbReference>
<keyword evidence="2 4" id="KW-0963">Cytoplasm</keyword>
<dbReference type="GO" id="GO:0034316">
    <property type="term" value="P:negative regulation of Arp2/3 complex-mediated actin nucleation"/>
    <property type="evidence" value="ECO:0007669"/>
    <property type="project" value="TreeGrafter"/>
</dbReference>
<dbReference type="InterPro" id="IPR029006">
    <property type="entry name" value="ADF-H/Gelsolin-like_dom_sf"/>
</dbReference>
<evidence type="ECO:0000256" key="2">
    <source>
        <dbReference type="ARBA" id="ARBA00022490"/>
    </source>
</evidence>
<dbReference type="GO" id="GO:0003779">
    <property type="term" value="F:actin binding"/>
    <property type="evidence" value="ECO:0007669"/>
    <property type="project" value="InterPro"/>
</dbReference>
<dbReference type="PANTHER" id="PTHR11249:SF2">
    <property type="entry name" value="GLIA MATURATION FACTOR"/>
    <property type="match status" value="1"/>
</dbReference>
<comment type="similarity">
    <text evidence="1 4">Belongs to the actin-binding proteins ADF family. GMF subfamily.</text>
</comment>
<proteinExistence type="inferred from homology"/>
<dbReference type="PIRSF" id="PIRSF001788">
    <property type="entry name" value="GMF-beta"/>
    <property type="match status" value="1"/>
</dbReference>
<dbReference type="SUPFAM" id="SSF55753">
    <property type="entry name" value="Actin depolymerizing proteins"/>
    <property type="match status" value="1"/>
</dbReference>
<dbReference type="GO" id="GO:0071933">
    <property type="term" value="F:Arp2/3 complex binding"/>
    <property type="evidence" value="ECO:0007669"/>
    <property type="project" value="InterPro"/>
</dbReference>
<sequence>MGAKALCDIDAELEAKLKEFRFAKYSSGNAAFVLQIDRKQLKIVEDEVYDNISIEDLVEELPENSPRYIVLSYELIHSDGRKNFPLVFIYWTPSTAKPEINMIYASAKTYLQEKIDVIKGFDIREADQLTDEFLEKSLKLI</sequence>
<dbReference type="GO" id="GO:0030864">
    <property type="term" value="C:cortical actin cytoskeleton"/>
    <property type="evidence" value="ECO:0007669"/>
    <property type="project" value="TreeGrafter"/>
</dbReference>
<reference evidence="6" key="1">
    <citation type="journal article" date="2022" name="IScience">
        <title>Evolution of zygomycete secretomes and the origins of terrestrial fungal ecologies.</title>
        <authorList>
            <person name="Chang Y."/>
            <person name="Wang Y."/>
            <person name="Mondo S."/>
            <person name="Ahrendt S."/>
            <person name="Andreopoulos W."/>
            <person name="Barry K."/>
            <person name="Beard J."/>
            <person name="Benny G.L."/>
            <person name="Blankenship S."/>
            <person name="Bonito G."/>
            <person name="Cuomo C."/>
            <person name="Desiro A."/>
            <person name="Gervers K.A."/>
            <person name="Hundley H."/>
            <person name="Kuo A."/>
            <person name="LaButti K."/>
            <person name="Lang B.F."/>
            <person name="Lipzen A."/>
            <person name="O'Donnell K."/>
            <person name="Pangilinan J."/>
            <person name="Reynolds N."/>
            <person name="Sandor L."/>
            <person name="Smith M.E."/>
            <person name="Tsang A."/>
            <person name="Grigoriev I.V."/>
            <person name="Stajich J.E."/>
            <person name="Spatafora J.W."/>
        </authorList>
    </citation>
    <scope>NUCLEOTIDE SEQUENCE</scope>
    <source>
        <strain evidence="6">RSA 2281</strain>
    </source>
</reference>
<name>A0AAD5PAC4_9FUNG</name>